<dbReference type="STRING" id="990712.SAMN05216257_103420"/>
<dbReference type="InterPro" id="IPR006366">
    <property type="entry name" value="CobA/CysG_C"/>
</dbReference>
<evidence type="ECO:0000256" key="7">
    <source>
        <dbReference type="ARBA" id="ARBA00025705"/>
    </source>
</evidence>
<evidence type="ECO:0000256" key="1">
    <source>
        <dbReference type="ARBA" id="ARBA00005879"/>
    </source>
</evidence>
<evidence type="ECO:0000256" key="8">
    <source>
        <dbReference type="RuleBase" id="RU003960"/>
    </source>
</evidence>
<keyword evidence="4 8" id="KW-0808">Transferase</keyword>
<dbReference type="InterPro" id="IPR014777">
    <property type="entry name" value="4pyrrole_Mease_sub1"/>
</dbReference>
<organism evidence="10 11">
    <name type="scientific">Meinhardsimonia xiamenensis</name>
    <dbReference type="NCBI Taxonomy" id="990712"/>
    <lineage>
        <taxon>Bacteria</taxon>
        <taxon>Pseudomonadati</taxon>
        <taxon>Pseudomonadota</taxon>
        <taxon>Alphaproteobacteria</taxon>
        <taxon>Rhodobacterales</taxon>
        <taxon>Paracoccaceae</taxon>
        <taxon>Meinhardsimonia</taxon>
    </lineage>
</organism>
<dbReference type="AlphaFoldDB" id="A0A1G9DBD0"/>
<keyword evidence="11" id="KW-1185">Reference proteome</keyword>
<protein>
    <recommendedName>
        <fullName evidence="2">uroporphyrinogen-III C-methyltransferase</fullName>
        <ecNumber evidence="2">2.1.1.107</ecNumber>
    </recommendedName>
</protein>
<dbReference type="PANTHER" id="PTHR45790:SF3">
    <property type="entry name" value="S-ADENOSYL-L-METHIONINE-DEPENDENT UROPORPHYRINOGEN III METHYLTRANSFERASE, CHLOROPLASTIC"/>
    <property type="match status" value="1"/>
</dbReference>
<name>A0A1G9DBD0_9RHOB</name>
<evidence type="ECO:0000256" key="4">
    <source>
        <dbReference type="ARBA" id="ARBA00022679"/>
    </source>
</evidence>
<dbReference type="GO" id="GO:0019354">
    <property type="term" value="P:siroheme biosynthetic process"/>
    <property type="evidence" value="ECO:0007669"/>
    <property type="project" value="UniProtKB-UniPathway"/>
</dbReference>
<dbReference type="EMBL" id="FNFV01000003">
    <property type="protein sequence ID" value="SDK61125.1"/>
    <property type="molecule type" value="Genomic_DNA"/>
</dbReference>
<sequence length="275" mass="28398">MAEREAAKGRVHLVGAGPGDPELLTLKAVRLLERADAVVHDRLVSAEILAMAPARARMIPVGKAAGFHSVPQERINEILAELAREGLEVVRLKGGDPFIFGRGSEEAAYLRARGIAVDICPGITSAQGAAAGTGVPLTHRGLASGVRYVTGHRQGSAPLDLDWQGLSDPATTLVIYMGATNIAEIAFHLMAAGRPGATPVMAVSGATTAAEQRHVSRLDRIGLEMRLSPLPSPVLFIVGDVVRLADAGGGERLTLSAAAIGAGAANRIAAALKGI</sequence>
<evidence type="ECO:0000313" key="10">
    <source>
        <dbReference type="EMBL" id="SDK61125.1"/>
    </source>
</evidence>
<dbReference type="Pfam" id="PF00590">
    <property type="entry name" value="TP_methylase"/>
    <property type="match status" value="1"/>
</dbReference>
<dbReference type="InterPro" id="IPR014776">
    <property type="entry name" value="4pyrrole_Mease_sub2"/>
</dbReference>
<keyword evidence="6" id="KW-0627">Porphyrin biosynthesis</keyword>
<evidence type="ECO:0000313" key="11">
    <source>
        <dbReference type="Proteomes" id="UP000199328"/>
    </source>
</evidence>
<dbReference type="RefSeq" id="WP_092500171.1">
    <property type="nucleotide sequence ID" value="NZ_FNFV01000003.1"/>
</dbReference>
<keyword evidence="3 8" id="KW-0489">Methyltransferase</keyword>
<proteinExistence type="inferred from homology"/>
<evidence type="ECO:0000256" key="3">
    <source>
        <dbReference type="ARBA" id="ARBA00022603"/>
    </source>
</evidence>
<dbReference type="GO" id="GO:0004851">
    <property type="term" value="F:uroporphyrin-III C-methyltransferase activity"/>
    <property type="evidence" value="ECO:0007669"/>
    <property type="project" value="UniProtKB-EC"/>
</dbReference>
<reference evidence="11" key="1">
    <citation type="submission" date="2016-10" db="EMBL/GenBank/DDBJ databases">
        <authorList>
            <person name="Varghese N."/>
            <person name="Submissions S."/>
        </authorList>
    </citation>
    <scope>NUCLEOTIDE SEQUENCE [LARGE SCALE GENOMIC DNA]</scope>
    <source>
        <strain evidence="11">CGMCC 1.10789</strain>
    </source>
</reference>
<dbReference type="GO" id="GO:0032259">
    <property type="term" value="P:methylation"/>
    <property type="evidence" value="ECO:0007669"/>
    <property type="project" value="UniProtKB-KW"/>
</dbReference>
<dbReference type="Gene3D" id="3.30.950.10">
    <property type="entry name" value="Methyltransferase, Cobalt-precorrin-4 Transmethylase, Domain 2"/>
    <property type="match status" value="1"/>
</dbReference>
<dbReference type="PROSITE" id="PS00840">
    <property type="entry name" value="SUMT_2"/>
    <property type="match status" value="1"/>
</dbReference>
<dbReference type="FunFam" id="3.40.1010.10:FF:000001">
    <property type="entry name" value="Siroheme synthase"/>
    <property type="match status" value="1"/>
</dbReference>
<dbReference type="InterPro" id="IPR003043">
    <property type="entry name" value="Uropor_MeTrfase_CS"/>
</dbReference>
<dbReference type="NCBIfam" id="NF004790">
    <property type="entry name" value="PRK06136.1"/>
    <property type="match status" value="1"/>
</dbReference>
<dbReference type="Proteomes" id="UP000199328">
    <property type="component" value="Unassembled WGS sequence"/>
</dbReference>
<evidence type="ECO:0000256" key="6">
    <source>
        <dbReference type="ARBA" id="ARBA00023244"/>
    </source>
</evidence>
<gene>
    <name evidence="10" type="ORF">SAMN05216257_103420</name>
</gene>
<dbReference type="Gene3D" id="3.40.1010.10">
    <property type="entry name" value="Cobalt-precorrin-4 Transmethylase, Domain 1"/>
    <property type="match status" value="1"/>
</dbReference>
<dbReference type="EC" id="2.1.1.107" evidence="2"/>
<comment type="similarity">
    <text evidence="1 8">Belongs to the precorrin methyltransferase family.</text>
</comment>
<evidence type="ECO:0000259" key="9">
    <source>
        <dbReference type="Pfam" id="PF00590"/>
    </source>
</evidence>
<dbReference type="InterPro" id="IPR050161">
    <property type="entry name" value="Siro_Cobalamin_biosynth"/>
</dbReference>
<dbReference type="SUPFAM" id="SSF53790">
    <property type="entry name" value="Tetrapyrrole methylase"/>
    <property type="match status" value="1"/>
</dbReference>
<evidence type="ECO:0000256" key="5">
    <source>
        <dbReference type="ARBA" id="ARBA00022691"/>
    </source>
</evidence>
<dbReference type="PROSITE" id="PS00839">
    <property type="entry name" value="SUMT_1"/>
    <property type="match status" value="1"/>
</dbReference>
<dbReference type="CDD" id="cd11642">
    <property type="entry name" value="SUMT"/>
    <property type="match status" value="1"/>
</dbReference>
<keyword evidence="5" id="KW-0949">S-adenosyl-L-methionine</keyword>
<dbReference type="InterPro" id="IPR000878">
    <property type="entry name" value="4pyrrol_Mease"/>
</dbReference>
<dbReference type="OrthoDB" id="9815856at2"/>
<accession>A0A1G9DBD0</accession>
<dbReference type="InterPro" id="IPR035996">
    <property type="entry name" value="4pyrrol_Methylase_sf"/>
</dbReference>
<dbReference type="UniPathway" id="UPA00262">
    <property type="reaction ID" value="UER00211"/>
</dbReference>
<feature type="domain" description="Tetrapyrrole methylase" evidence="9">
    <location>
        <begin position="10"/>
        <end position="219"/>
    </location>
</feature>
<dbReference type="PANTHER" id="PTHR45790">
    <property type="entry name" value="SIROHEME SYNTHASE-RELATED"/>
    <property type="match status" value="1"/>
</dbReference>
<evidence type="ECO:0000256" key="2">
    <source>
        <dbReference type="ARBA" id="ARBA00012162"/>
    </source>
</evidence>
<comment type="pathway">
    <text evidence="7">Porphyrin-containing compound metabolism; siroheme biosynthesis; precorrin-2 from uroporphyrinogen III: step 1/1.</text>
</comment>
<dbReference type="NCBIfam" id="TIGR01469">
    <property type="entry name" value="cobA_cysG_Cterm"/>
    <property type="match status" value="1"/>
</dbReference>